<evidence type="ECO:0000256" key="1">
    <source>
        <dbReference type="ARBA" id="ARBA00004141"/>
    </source>
</evidence>
<keyword evidence="8" id="KW-1185">Reference proteome</keyword>
<evidence type="ECO:0000313" key="8">
    <source>
        <dbReference type="Proteomes" id="UP001596527"/>
    </source>
</evidence>
<evidence type="ECO:0000256" key="6">
    <source>
        <dbReference type="SAM" id="Phobius"/>
    </source>
</evidence>
<feature type="transmembrane region" description="Helical" evidence="6">
    <location>
        <begin position="36"/>
        <end position="67"/>
    </location>
</feature>
<dbReference type="CDD" id="cd16914">
    <property type="entry name" value="EcfT"/>
    <property type="match status" value="1"/>
</dbReference>
<reference evidence="8" key="1">
    <citation type="journal article" date="2019" name="Int. J. Syst. Evol. Microbiol.">
        <title>The Global Catalogue of Microorganisms (GCM) 10K type strain sequencing project: providing services to taxonomists for standard genome sequencing and annotation.</title>
        <authorList>
            <consortium name="The Broad Institute Genomics Platform"/>
            <consortium name="The Broad Institute Genome Sequencing Center for Infectious Disease"/>
            <person name="Wu L."/>
            <person name="Ma J."/>
        </authorList>
    </citation>
    <scope>NUCLEOTIDE SEQUENCE [LARGE SCALE GENOMIC DNA]</scope>
    <source>
        <strain evidence="8">CCUG 56698</strain>
    </source>
</reference>
<dbReference type="EMBL" id="JBHTEF010000001">
    <property type="protein sequence ID" value="MFC7579854.1"/>
    <property type="molecule type" value="Genomic_DNA"/>
</dbReference>
<evidence type="ECO:0000256" key="2">
    <source>
        <dbReference type="ARBA" id="ARBA00022475"/>
    </source>
</evidence>
<feature type="transmembrane region" description="Helical" evidence="6">
    <location>
        <begin position="230"/>
        <end position="253"/>
    </location>
</feature>
<feature type="transmembrane region" description="Helical" evidence="6">
    <location>
        <begin position="73"/>
        <end position="96"/>
    </location>
</feature>
<keyword evidence="5 6" id="KW-0472">Membrane</keyword>
<comment type="subcellular location">
    <subcellularLocation>
        <location evidence="1">Membrane</location>
        <topology evidence="1">Multi-pass membrane protein</topology>
    </subcellularLocation>
</comment>
<dbReference type="Pfam" id="PF02361">
    <property type="entry name" value="CbiQ"/>
    <property type="match status" value="1"/>
</dbReference>
<evidence type="ECO:0000256" key="3">
    <source>
        <dbReference type="ARBA" id="ARBA00022692"/>
    </source>
</evidence>
<evidence type="ECO:0000256" key="5">
    <source>
        <dbReference type="ARBA" id="ARBA00023136"/>
    </source>
</evidence>
<organism evidence="7 8">
    <name type="scientific">Schaalia naturae</name>
    <dbReference type="NCBI Taxonomy" id="635203"/>
    <lineage>
        <taxon>Bacteria</taxon>
        <taxon>Bacillati</taxon>
        <taxon>Actinomycetota</taxon>
        <taxon>Actinomycetes</taxon>
        <taxon>Actinomycetales</taxon>
        <taxon>Actinomycetaceae</taxon>
        <taxon>Schaalia</taxon>
    </lineage>
</organism>
<comment type="caution">
    <text evidence="7">The sequence shown here is derived from an EMBL/GenBank/DDBJ whole genome shotgun (WGS) entry which is preliminary data.</text>
</comment>
<keyword evidence="2" id="KW-1003">Cell membrane</keyword>
<evidence type="ECO:0000256" key="4">
    <source>
        <dbReference type="ARBA" id="ARBA00022989"/>
    </source>
</evidence>
<keyword evidence="3 6" id="KW-0812">Transmembrane</keyword>
<dbReference type="InterPro" id="IPR051611">
    <property type="entry name" value="ECF_transporter_component"/>
</dbReference>
<dbReference type="RefSeq" id="WP_380971391.1">
    <property type="nucleotide sequence ID" value="NZ_JBHTEF010000001.1"/>
</dbReference>
<evidence type="ECO:0000313" key="7">
    <source>
        <dbReference type="EMBL" id="MFC7579854.1"/>
    </source>
</evidence>
<dbReference type="Proteomes" id="UP001596527">
    <property type="component" value="Unassembled WGS sequence"/>
</dbReference>
<sequence>MSAAPAAVPEARAGTVDLGALTARSHRICLDPRTKLALLLAVNVLVLGGGGTPLTVAAGVLVAVLLADVVQGRAWWCYTGVFLGSLAVLLLLPLLWRGTAAALVVAVAFWFVRFSVSLGMAGYVIAGTGAGELSAGMSRLGIPRLVVVPFSVVLRFIPLVLSEFRAIADAMRMRGVLPTAGGVMSHPVRTAEYVLVPLLASTTRMADELSASALIRGLDSKGTRTSTVRLGFTATDAAGLAAILGLVVLRAWAGGAHL</sequence>
<gene>
    <name evidence="7" type="ORF">ACFQWG_01235</name>
</gene>
<name>A0ABW2SI93_9ACTO</name>
<feature type="transmembrane region" description="Helical" evidence="6">
    <location>
        <begin position="146"/>
        <end position="164"/>
    </location>
</feature>
<accession>A0ABW2SI93</accession>
<dbReference type="InterPro" id="IPR003339">
    <property type="entry name" value="ABC/ECF_trnsptr_transmembrane"/>
</dbReference>
<proteinExistence type="predicted"/>
<protein>
    <submittedName>
        <fullName evidence="7">Energy-coupling factor transporter transmembrane component T</fullName>
    </submittedName>
</protein>
<dbReference type="PANTHER" id="PTHR34857">
    <property type="entry name" value="SLL0384 PROTEIN"/>
    <property type="match status" value="1"/>
</dbReference>
<feature type="transmembrane region" description="Helical" evidence="6">
    <location>
        <begin position="103"/>
        <end position="126"/>
    </location>
</feature>
<keyword evidence="4 6" id="KW-1133">Transmembrane helix</keyword>
<dbReference type="PANTHER" id="PTHR34857:SF2">
    <property type="entry name" value="SLL0384 PROTEIN"/>
    <property type="match status" value="1"/>
</dbReference>